<evidence type="ECO:0000256" key="5">
    <source>
        <dbReference type="SAM" id="MobiDB-lite"/>
    </source>
</evidence>
<gene>
    <name evidence="7" type="ORF">HPB52_007941</name>
</gene>
<evidence type="ECO:0000256" key="3">
    <source>
        <dbReference type="ARBA" id="ARBA00022989"/>
    </source>
</evidence>
<feature type="transmembrane region" description="Helical" evidence="6">
    <location>
        <begin position="214"/>
        <end position="233"/>
    </location>
</feature>
<feature type="compositionally biased region" description="Low complexity" evidence="5">
    <location>
        <begin position="1"/>
        <end position="17"/>
    </location>
</feature>
<feature type="transmembrane region" description="Helical" evidence="6">
    <location>
        <begin position="424"/>
        <end position="442"/>
    </location>
</feature>
<keyword evidence="4 6" id="KW-0472">Membrane</keyword>
<dbReference type="SUPFAM" id="SSF103473">
    <property type="entry name" value="MFS general substrate transporter"/>
    <property type="match status" value="1"/>
</dbReference>
<sequence length="645" mass="69971">MMPRKTSAPVSTASSTSRNAESAKQNGAERKEMAASADAAHRDQGSGALKGFVVTSSLTAIEDNTHVILGNGWYQIRILVASVLATAMMLTQALAYEVIGRPVDHWCRPPADLRDMPANVWRNAAIPVDVDGHFSQCTMYDPPIAENGTEERDVLECREWDYASGGRADSVISRWDLVCERRWLFELSVIVVMLAVVAFAPASGALSDQLGRRPVILIAAGILFIASLCMAFAETLPFFVVARFLASGSSYAMNMIIFVLLFETVGKEQRTLYLVWGTGIGITVSLPLLKAIGALQPRWALAHAVFALPVALLILLCYSVEESPSWLISTSQIRKAERTMLIIAKENGVDMEKARVSLRLLRDQIRQQGSARSNSSTGLLKSDTAGEVAVRLSVFRRQVASVVICFSSLTFLFYALLIHEKPTSIYHAAAYTALQCCIYFTACQVMGKKGERETLTAMLVILCLSAATYAVAQLLDVWSALPHLRSLVLAMCPPCISVAHAYTLDVCPISIRSTALCLAYSCGRVGAVLGVISAKKVKEVHPLALSVAITVMVIVSAGAIQWLPEVFIKRSPNKPLESNAMTSEERKAALKESIASSTRSKKSRRRHSPRRLKTRSTTGSPESVDVGSNAVKQVASPALSYAGKS</sequence>
<dbReference type="GO" id="GO:0016020">
    <property type="term" value="C:membrane"/>
    <property type="evidence" value="ECO:0007669"/>
    <property type="project" value="UniProtKB-SubCell"/>
</dbReference>
<dbReference type="VEuPathDB" id="VectorBase:RSAN_053454"/>
<organism evidence="7 8">
    <name type="scientific">Rhipicephalus sanguineus</name>
    <name type="common">Brown dog tick</name>
    <name type="synonym">Ixodes sanguineus</name>
    <dbReference type="NCBI Taxonomy" id="34632"/>
    <lineage>
        <taxon>Eukaryota</taxon>
        <taxon>Metazoa</taxon>
        <taxon>Ecdysozoa</taxon>
        <taxon>Arthropoda</taxon>
        <taxon>Chelicerata</taxon>
        <taxon>Arachnida</taxon>
        <taxon>Acari</taxon>
        <taxon>Parasitiformes</taxon>
        <taxon>Ixodida</taxon>
        <taxon>Ixodoidea</taxon>
        <taxon>Ixodidae</taxon>
        <taxon>Rhipicephalinae</taxon>
        <taxon>Rhipicephalus</taxon>
        <taxon>Rhipicephalus</taxon>
    </lineage>
</organism>
<feature type="transmembrane region" description="Helical" evidence="6">
    <location>
        <begin position="540"/>
        <end position="563"/>
    </location>
</feature>
<evidence type="ECO:0000256" key="4">
    <source>
        <dbReference type="ARBA" id="ARBA00023136"/>
    </source>
</evidence>
<proteinExistence type="predicted"/>
<dbReference type="InterPro" id="IPR036259">
    <property type="entry name" value="MFS_trans_sf"/>
</dbReference>
<feature type="transmembrane region" description="Helical" evidence="6">
    <location>
        <begin position="78"/>
        <end position="96"/>
    </location>
</feature>
<feature type="compositionally biased region" description="Basic and acidic residues" evidence="5">
    <location>
        <begin position="27"/>
        <end position="42"/>
    </location>
</feature>
<comment type="subcellular location">
    <subcellularLocation>
        <location evidence="1">Membrane</location>
        <topology evidence="1">Multi-pass membrane protein</topology>
    </subcellularLocation>
</comment>
<evidence type="ECO:0000313" key="8">
    <source>
        <dbReference type="Proteomes" id="UP000821837"/>
    </source>
</evidence>
<dbReference type="Gene3D" id="1.20.1250.20">
    <property type="entry name" value="MFS general substrate transporter like domains"/>
    <property type="match status" value="1"/>
</dbReference>
<dbReference type="Proteomes" id="UP000821837">
    <property type="component" value="Chromosome 3"/>
</dbReference>
<keyword evidence="3 6" id="KW-1133">Transmembrane helix</keyword>
<name>A0A9D4SZR6_RHISA</name>
<dbReference type="GO" id="GO:0022857">
    <property type="term" value="F:transmembrane transporter activity"/>
    <property type="evidence" value="ECO:0007669"/>
    <property type="project" value="InterPro"/>
</dbReference>
<feature type="region of interest" description="Disordered" evidence="5">
    <location>
        <begin position="1"/>
        <end position="42"/>
    </location>
</feature>
<dbReference type="AlphaFoldDB" id="A0A9D4SZR6"/>
<evidence type="ECO:0000256" key="6">
    <source>
        <dbReference type="SAM" id="Phobius"/>
    </source>
</evidence>
<keyword evidence="8" id="KW-1185">Reference proteome</keyword>
<feature type="transmembrane region" description="Helical" evidence="6">
    <location>
        <begin position="183"/>
        <end position="202"/>
    </location>
</feature>
<comment type="caution">
    <text evidence="7">The sequence shown here is derived from an EMBL/GenBank/DDBJ whole genome shotgun (WGS) entry which is preliminary data.</text>
</comment>
<feature type="region of interest" description="Disordered" evidence="5">
    <location>
        <begin position="574"/>
        <end position="629"/>
    </location>
</feature>
<evidence type="ECO:0000313" key="7">
    <source>
        <dbReference type="EMBL" id="KAH7961336.1"/>
    </source>
</evidence>
<feature type="transmembrane region" description="Helical" evidence="6">
    <location>
        <begin position="399"/>
        <end position="418"/>
    </location>
</feature>
<protein>
    <recommendedName>
        <fullName evidence="9">Organic cation/carnitine transporter</fullName>
    </recommendedName>
</protein>
<dbReference type="PANTHER" id="PTHR24064">
    <property type="entry name" value="SOLUTE CARRIER FAMILY 22 MEMBER"/>
    <property type="match status" value="1"/>
</dbReference>
<feature type="transmembrane region" description="Helical" evidence="6">
    <location>
        <begin position="299"/>
        <end position="318"/>
    </location>
</feature>
<evidence type="ECO:0008006" key="9">
    <source>
        <dbReference type="Google" id="ProtNLM"/>
    </source>
</evidence>
<feature type="compositionally biased region" description="Basic residues" evidence="5">
    <location>
        <begin position="599"/>
        <end position="614"/>
    </location>
</feature>
<reference evidence="7" key="2">
    <citation type="submission" date="2021-09" db="EMBL/GenBank/DDBJ databases">
        <authorList>
            <person name="Jia N."/>
            <person name="Wang J."/>
            <person name="Shi W."/>
            <person name="Du L."/>
            <person name="Sun Y."/>
            <person name="Zhan W."/>
            <person name="Jiang J."/>
            <person name="Wang Q."/>
            <person name="Zhang B."/>
            <person name="Ji P."/>
            <person name="Sakyi L.B."/>
            <person name="Cui X."/>
            <person name="Yuan T."/>
            <person name="Jiang B."/>
            <person name="Yang W."/>
            <person name="Lam T.T.-Y."/>
            <person name="Chang Q."/>
            <person name="Ding S."/>
            <person name="Wang X."/>
            <person name="Zhu J."/>
            <person name="Ruan X."/>
            <person name="Zhao L."/>
            <person name="Wei J."/>
            <person name="Que T."/>
            <person name="Du C."/>
            <person name="Cheng J."/>
            <person name="Dai P."/>
            <person name="Han X."/>
            <person name="Huang E."/>
            <person name="Gao Y."/>
            <person name="Liu J."/>
            <person name="Shao H."/>
            <person name="Ye R."/>
            <person name="Li L."/>
            <person name="Wei W."/>
            <person name="Wang X."/>
            <person name="Wang C."/>
            <person name="Huo Q."/>
            <person name="Li W."/>
            <person name="Guo W."/>
            <person name="Chen H."/>
            <person name="Chen S."/>
            <person name="Zhou L."/>
            <person name="Zhou L."/>
            <person name="Ni X."/>
            <person name="Tian J."/>
            <person name="Zhou Y."/>
            <person name="Sheng Y."/>
            <person name="Liu T."/>
            <person name="Pan Y."/>
            <person name="Xia L."/>
            <person name="Li J."/>
            <person name="Zhao F."/>
            <person name="Cao W."/>
        </authorList>
    </citation>
    <scope>NUCLEOTIDE SEQUENCE</scope>
    <source>
        <strain evidence="7">Rsan-2018</strain>
        <tissue evidence="7">Larvae</tissue>
    </source>
</reference>
<dbReference type="InterPro" id="IPR011701">
    <property type="entry name" value="MFS"/>
</dbReference>
<feature type="transmembrane region" description="Helical" evidence="6">
    <location>
        <begin position="515"/>
        <end position="534"/>
    </location>
</feature>
<evidence type="ECO:0000256" key="1">
    <source>
        <dbReference type="ARBA" id="ARBA00004141"/>
    </source>
</evidence>
<dbReference type="Pfam" id="PF07690">
    <property type="entry name" value="MFS_1"/>
    <property type="match status" value="1"/>
</dbReference>
<reference evidence="7" key="1">
    <citation type="journal article" date="2020" name="Cell">
        <title>Large-Scale Comparative Analyses of Tick Genomes Elucidate Their Genetic Diversity and Vector Capacities.</title>
        <authorList>
            <consortium name="Tick Genome and Microbiome Consortium (TIGMIC)"/>
            <person name="Jia N."/>
            <person name="Wang J."/>
            <person name="Shi W."/>
            <person name="Du L."/>
            <person name="Sun Y."/>
            <person name="Zhan W."/>
            <person name="Jiang J.F."/>
            <person name="Wang Q."/>
            <person name="Zhang B."/>
            <person name="Ji P."/>
            <person name="Bell-Sakyi L."/>
            <person name="Cui X.M."/>
            <person name="Yuan T.T."/>
            <person name="Jiang B.G."/>
            <person name="Yang W.F."/>
            <person name="Lam T.T."/>
            <person name="Chang Q.C."/>
            <person name="Ding S.J."/>
            <person name="Wang X.J."/>
            <person name="Zhu J.G."/>
            <person name="Ruan X.D."/>
            <person name="Zhao L."/>
            <person name="Wei J.T."/>
            <person name="Ye R.Z."/>
            <person name="Que T.C."/>
            <person name="Du C.H."/>
            <person name="Zhou Y.H."/>
            <person name="Cheng J.X."/>
            <person name="Dai P.F."/>
            <person name="Guo W.B."/>
            <person name="Han X.H."/>
            <person name="Huang E.J."/>
            <person name="Li L.F."/>
            <person name="Wei W."/>
            <person name="Gao Y.C."/>
            <person name="Liu J.Z."/>
            <person name="Shao H.Z."/>
            <person name="Wang X."/>
            <person name="Wang C.C."/>
            <person name="Yang T.C."/>
            <person name="Huo Q.B."/>
            <person name="Li W."/>
            <person name="Chen H.Y."/>
            <person name="Chen S.E."/>
            <person name="Zhou L.G."/>
            <person name="Ni X.B."/>
            <person name="Tian J.H."/>
            <person name="Sheng Y."/>
            <person name="Liu T."/>
            <person name="Pan Y.S."/>
            <person name="Xia L.Y."/>
            <person name="Li J."/>
            <person name="Zhao F."/>
            <person name="Cao W.C."/>
        </authorList>
    </citation>
    <scope>NUCLEOTIDE SEQUENCE</scope>
    <source>
        <strain evidence="7">Rsan-2018</strain>
    </source>
</reference>
<evidence type="ECO:0000256" key="2">
    <source>
        <dbReference type="ARBA" id="ARBA00022692"/>
    </source>
</evidence>
<keyword evidence="2 6" id="KW-0812">Transmembrane</keyword>
<feature type="transmembrane region" description="Helical" evidence="6">
    <location>
        <begin position="273"/>
        <end position="293"/>
    </location>
</feature>
<feature type="transmembrane region" description="Helical" evidence="6">
    <location>
        <begin position="239"/>
        <end position="261"/>
    </location>
</feature>
<feature type="transmembrane region" description="Helical" evidence="6">
    <location>
        <begin position="454"/>
        <end position="472"/>
    </location>
</feature>
<accession>A0A9D4SZR6</accession>
<dbReference type="EMBL" id="JABSTV010001249">
    <property type="protein sequence ID" value="KAH7961336.1"/>
    <property type="molecule type" value="Genomic_DNA"/>
</dbReference>